<feature type="region of interest" description="Disordered" evidence="1">
    <location>
        <begin position="1"/>
        <end position="32"/>
    </location>
</feature>
<reference evidence="4" key="1">
    <citation type="journal article" date="2019" name="Curr. Biol.">
        <title>Genome Sequence of Striga asiatica Provides Insight into the Evolution of Plant Parasitism.</title>
        <authorList>
            <person name="Yoshida S."/>
            <person name="Kim S."/>
            <person name="Wafula E.K."/>
            <person name="Tanskanen J."/>
            <person name="Kim Y.M."/>
            <person name="Honaas L."/>
            <person name="Yang Z."/>
            <person name="Spallek T."/>
            <person name="Conn C.E."/>
            <person name="Ichihashi Y."/>
            <person name="Cheong K."/>
            <person name="Cui S."/>
            <person name="Der J.P."/>
            <person name="Gundlach H."/>
            <person name="Jiao Y."/>
            <person name="Hori C."/>
            <person name="Ishida J.K."/>
            <person name="Kasahara H."/>
            <person name="Kiba T."/>
            <person name="Kim M.S."/>
            <person name="Koo N."/>
            <person name="Laohavisit A."/>
            <person name="Lee Y.H."/>
            <person name="Lumba S."/>
            <person name="McCourt P."/>
            <person name="Mortimer J.C."/>
            <person name="Mutuku J.M."/>
            <person name="Nomura T."/>
            <person name="Sasaki-Sekimoto Y."/>
            <person name="Seto Y."/>
            <person name="Wang Y."/>
            <person name="Wakatake T."/>
            <person name="Sakakibara H."/>
            <person name="Demura T."/>
            <person name="Yamaguchi S."/>
            <person name="Yoneyama K."/>
            <person name="Manabe R.I."/>
            <person name="Nelson D.C."/>
            <person name="Schulman A.H."/>
            <person name="Timko M.P."/>
            <person name="dePamphilis C.W."/>
            <person name="Choi D."/>
            <person name="Shirasu K."/>
        </authorList>
    </citation>
    <scope>NUCLEOTIDE SEQUENCE [LARGE SCALE GENOMIC DNA]</scope>
    <source>
        <strain evidence="4">cv. UVA1</strain>
    </source>
</reference>
<dbReference type="InterPro" id="IPR005135">
    <property type="entry name" value="Endo/exonuclease/phosphatase"/>
</dbReference>
<dbReference type="Proteomes" id="UP000325081">
    <property type="component" value="Unassembled WGS sequence"/>
</dbReference>
<name>A0A5A7QIZ7_STRAF</name>
<dbReference type="PANTHER" id="PTHR33710:SF64">
    <property type="entry name" value="ENDONUCLEASE_EXONUCLEASE_PHOSPHATASE DOMAIN-CONTAINING PROTEIN"/>
    <property type="match status" value="1"/>
</dbReference>
<accession>A0A5A7QIZ7</accession>
<comment type="caution">
    <text evidence="3">The sequence shown here is derived from an EMBL/GenBank/DDBJ whole genome shotgun (WGS) entry which is preliminary data.</text>
</comment>
<dbReference type="Pfam" id="PF03372">
    <property type="entry name" value="Exo_endo_phos"/>
    <property type="match status" value="1"/>
</dbReference>
<dbReference type="OrthoDB" id="1741802at2759"/>
<evidence type="ECO:0000313" key="4">
    <source>
        <dbReference type="Proteomes" id="UP000325081"/>
    </source>
</evidence>
<feature type="compositionally biased region" description="Basic and acidic residues" evidence="1">
    <location>
        <begin position="1"/>
        <end position="12"/>
    </location>
</feature>
<dbReference type="GO" id="GO:0003824">
    <property type="term" value="F:catalytic activity"/>
    <property type="evidence" value="ECO:0007669"/>
    <property type="project" value="InterPro"/>
</dbReference>
<dbReference type="AlphaFoldDB" id="A0A5A7QIZ7"/>
<evidence type="ECO:0000256" key="1">
    <source>
        <dbReference type="SAM" id="MobiDB-lite"/>
    </source>
</evidence>
<dbReference type="InterPro" id="IPR036691">
    <property type="entry name" value="Endo/exonu/phosph_ase_sf"/>
</dbReference>
<dbReference type="SUPFAM" id="SSF56219">
    <property type="entry name" value="DNase I-like"/>
    <property type="match status" value="1"/>
</dbReference>
<evidence type="ECO:0000313" key="3">
    <source>
        <dbReference type="EMBL" id="GER44467.1"/>
    </source>
</evidence>
<proteinExistence type="predicted"/>
<evidence type="ECO:0000259" key="2">
    <source>
        <dbReference type="Pfam" id="PF03372"/>
    </source>
</evidence>
<keyword evidence="4" id="KW-1185">Reference proteome</keyword>
<feature type="domain" description="Endonuclease/exonuclease/phosphatase" evidence="2">
    <location>
        <begin position="192"/>
        <end position="397"/>
    </location>
</feature>
<organism evidence="3 4">
    <name type="scientific">Striga asiatica</name>
    <name type="common">Asiatic witchweed</name>
    <name type="synonym">Buchnera asiatica</name>
    <dbReference type="NCBI Taxonomy" id="4170"/>
    <lineage>
        <taxon>Eukaryota</taxon>
        <taxon>Viridiplantae</taxon>
        <taxon>Streptophyta</taxon>
        <taxon>Embryophyta</taxon>
        <taxon>Tracheophyta</taxon>
        <taxon>Spermatophyta</taxon>
        <taxon>Magnoliopsida</taxon>
        <taxon>eudicotyledons</taxon>
        <taxon>Gunneridae</taxon>
        <taxon>Pentapetalae</taxon>
        <taxon>asterids</taxon>
        <taxon>lamiids</taxon>
        <taxon>Lamiales</taxon>
        <taxon>Orobanchaceae</taxon>
        <taxon>Buchnereae</taxon>
        <taxon>Striga</taxon>
    </lineage>
</organism>
<sequence length="694" mass="78782">MEKKDEERKKNEEEEEKEEKKRRREIPGDPQLSLSRCSNIELALFFRVPVTALTLGIPAGPASLATVNCCQATFRPSSTLGKSAAHLRAPSSTSPAPSLSLYCSRKEENTLSGHTPTHDRALIVADPGGPQLTLLEDLQSESPDHPRTRSLEDILSESPSHHRPQIRSRAARRSAIRLLSLSDRQTQPSHGQNQATLAHVRSLVRDHSIDFVAFLEPMTHNPSFDLYSRHLGFHSGVGNISYKIWFFYSRDFTCRIIRDTDQVLHVELSAAHLPEPIFHTLVYASCARVGRYDLWDTMREIAEIMEGSPWMVSGDFNIFLHPDECIGGQSDRSAEILDFAQAVADCKLIDAGYEGSPFTWERAGVKKRLDRALISEAWTRVFAVTTVTHLPRIKSDHAPLLIRCRFSSTPRRSSFRFQNMWTRHHTFQDTRLIAAQSAYAVAERAYDLDSSPENRTAMRRCHAEYQLRLLMEEDFWNQKAAVRWVAEGECNTKYFQGFVRQKRVKSYIHCIEDNGSSLTQEFEIRESAVTHFQSLFTSDRVLLTPPDAVVFPTIPQSVDPVDLCDLPSREEIREAVFGIDPNSVSRPDGFSSLFFQACWEIVETDVEEAVVDFFSGHRMPKSFTATSIVLIPKRPSPSYWFDYRPISLCNVTNKIVSKILNGRLAPLLPSLVSPNQSGFIKDRSPVITSFWLRR</sequence>
<dbReference type="Gene3D" id="3.60.10.10">
    <property type="entry name" value="Endonuclease/exonuclease/phosphatase"/>
    <property type="match status" value="1"/>
</dbReference>
<dbReference type="PANTHER" id="PTHR33710">
    <property type="entry name" value="BNAC02G09200D PROTEIN"/>
    <property type="match status" value="1"/>
</dbReference>
<protein>
    <submittedName>
        <fullName evidence="3">Retrotransposon protein</fullName>
    </submittedName>
</protein>
<dbReference type="EMBL" id="BKCP01006959">
    <property type="protein sequence ID" value="GER44467.1"/>
    <property type="molecule type" value="Genomic_DNA"/>
</dbReference>
<gene>
    <name evidence="3" type="ORF">STAS_21369</name>
</gene>